<organism evidence="2 3">
    <name type="scientific">Rotaria socialis</name>
    <dbReference type="NCBI Taxonomy" id="392032"/>
    <lineage>
        <taxon>Eukaryota</taxon>
        <taxon>Metazoa</taxon>
        <taxon>Spiralia</taxon>
        <taxon>Gnathifera</taxon>
        <taxon>Rotifera</taxon>
        <taxon>Eurotatoria</taxon>
        <taxon>Bdelloidea</taxon>
        <taxon>Philodinida</taxon>
        <taxon>Philodinidae</taxon>
        <taxon>Rotaria</taxon>
    </lineage>
</organism>
<name>A0A821QW80_9BILA</name>
<proteinExistence type="predicted"/>
<sequence>DTDKNIQTRKSQLCPKSKSPKKHPTYISTDAFKIEEILPKQFPHSQQNPSKTSMVARSNSPQNGKLLILRPTLPFHHTNAVNIQRICLQYAIDL</sequence>
<dbReference type="EMBL" id="CAJOBP010055684">
    <property type="protein sequence ID" value="CAF4831835.1"/>
    <property type="molecule type" value="Genomic_DNA"/>
</dbReference>
<gene>
    <name evidence="2" type="ORF">UJA718_LOCUS42653</name>
</gene>
<accession>A0A821QW80</accession>
<evidence type="ECO:0000313" key="2">
    <source>
        <dbReference type="EMBL" id="CAF4831835.1"/>
    </source>
</evidence>
<dbReference type="AlphaFoldDB" id="A0A821QW80"/>
<feature type="non-terminal residue" evidence="2">
    <location>
        <position position="94"/>
    </location>
</feature>
<evidence type="ECO:0000313" key="3">
    <source>
        <dbReference type="Proteomes" id="UP000663873"/>
    </source>
</evidence>
<evidence type="ECO:0000256" key="1">
    <source>
        <dbReference type="SAM" id="MobiDB-lite"/>
    </source>
</evidence>
<dbReference type="Proteomes" id="UP000663873">
    <property type="component" value="Unassembled WGS sequence"/>
</dbReference>
<keyword evidence="3" id="KW-1185">Reference proteome</keyword>
<reference evidence="2" key="1">
    <citation type="submission" date="2021-02" db="EMBL/GenBank/DDBJ databases">
        <authorList>
            <person name="Nowell W R."/>
        </authorList>
    </citation>
    <scope>NUCLEOTIDE SEQUENCE</scope>
</reference>
<feature type="non-terminal residue" evidence="2">
    <location>
        <position position="1"/>
    </location>
</feature>
<comment type="caution">
    <text evidence="2">The sequence shown here is derived from an EMBL/GenBank/DDBJ whole genome shotgun (WGS) entry which is preliminary data.</text>
</comment>
<protein>
    <submittedName>
        <fullName evidence="2">Uncharacterized protein</fullName>
    </submittedName>
</protein>
<feature type="region of interest" description="Disordered" evidence="1">
    <location>
        <begin position="1"/>
        <end position="25"/>
    </location>
</feature>